<reference evidence="1 2" key="1">
    <citation type="journal article" date="2014" name="Int. J. Syst. Evol. Microbiol.">
        <title>Rhodoluna lacicola gen. nov., sp. nov., a planktonic freshwater bacterium with stream-lined genome.</title>
        <authorList>
            <person name="Hahn M."/>
            <person name="Schmidt J."/>
            <person name="Taipale S.J."/>
            <person name="Doolittle W.F."/>
            <person name="Koll U."/>
        </authorList>
    </citation>
    <scope>NUCLEOTIDE SEQUENCE [LARGE SCALE GENOMIC DNA]</scope>
    <source>
        <strain evidence="1 2">MWH-Ta8</strain>
    </source>
</reference>
<dbReference type="EMBL" id="CP007490">
    <property type="protein sequence ID" value="AIC47737.1"/>
    <property type="molecule type" value="Genomic_DNA"/>
</dbReference>
<dbReference type="AlphaFoldDB" id="A0A060JGT6"/>
<dbReference type="HOGENOM" id="CLU_2540368_0_0_11"/>
<accession>A0A060JGT6</accession>
<dbReference type="KEGG" id="rla:Rhola_00009360"/>
<dbReference type="Proteomes" id="UP000067708">
    <property type="component" value="Chromosome"/>
</dbReference>
<organism evidence="1 2">
    <name type="scientific">Rhodoluna lacicola</name>
    <dbReference type="NCBI Taxonomy" id="529884"/>
    <lineage>
        <taxon>Bacteria</taxon>
        <taxon>Bacillati</taxon>
        <taxon>Actinomycetota</taxon>
        <taxon>Actinomycetes</taxon>
        <taxon>Micrococcales</taxon>
        <taxon>Microbacteriaceae</taxon>
        <taxon>Luna cluster</taxon>
        <taxon>Luna-1 subcluster</taxon>
        <taxon>Rhodoluna</taxon>
    </lineage>
</organism>
<sequence length="83" mass="9116">MILRDSAIEGARFAALADQESAAGCLRAREQINATFQGKLIAEIRCRTENENQEIVEITAGFSNLGWLGAHHLTATGRAFREK</sequence>
<keyword evidence="2" id="KW-1185">Reference proteome</keyword>
<name>A0A060JGT6_9MICO</name>
<evidence type="ECO:0000313" key="2">
    <source>
        <dbReference type="Proteomes" id="UP000067708"/>
    </source>
</evidence>
<gene>
    <name evidence="1" type="ORF">Rhola_00009360</name>
</gene>
<dbReference type="STRING" id="529884.Rhola_00009360"/>
<proteinExistence type="predicted"/>
<evidence type="ECO:0000313" key="1">
    <source>
        <dbReference type="EMBL" id="AIC47737.1"/>
    </source>
</evidence>
<protein>
    <submittedName>
        <fullName evidence="1">Uncharacterized protein</fullName>
    </submittedName>
</protein>